<gene>
    <name evidence="1" type="ORF">EAE32_06480</name>
</gene>
<dbReference type="Proteomes" id="UP000277871">
    <property type="component" value="Unassembled WGS sequence"/>
</dbReference>
<reference evidence="1 2" key="1">
    <citation type="submission" date="2018-10" db="EMBL/GenBank/DDBJ databases">
        <title>Kocuria tytonicola, new bacteria from the preen glands of American barn owls (Tyto furcata).</title>
        <authorList>
            <person name="Braun M.S."/>
            <person name="Wang E."/>
            <person name="Zimmermann S."/>
            <person name="Boutin S."/>
            <person name="Wagner H."/>
            <person name="Wink M."/>
        </authorList>
    </citation>
    <scope>NUCLEOTIDE SEQUENCE [LARGE SCALE GENOMIC DNA]</scope>
    <source>
        <strain evidence="1 2">473</strain>
    </source>
</reference>
<dbReference type="AlphaFoldDB" id="A0A3L9L893"/>
<sequence>MSGYTPGERREHHRTLHTAREVTADHTGHLVSVATTDRTSRGFLQAVATDGDFVRLDLQVRDGRVLPVWVQQDTAVLVHRTRQQDNRKDRT</sequence>
<name>A0A3L9L893_9MICC</name>
<evidence type="ECO:0000313" key="2">
    <source>
        <dbReference type="Proteomes" id="UP000277871"/>
    </source>
</evidence>
<keyword evidence="2" id="KW-1185">Reference proteome</keyword>
<proteinExistence type="predicted"/>
<comment type="caution">
    <text evidence="1">The sequence shown here is derived from an EMBL/GenBank/DDBJ whole genome shotgun (WGS) entry which is preliminary data.</text>
</comment>
<accession>A0A3L9L893</accession>
<evidence type="ECO:0000313" key="1">
    <source>
        <dbReference type="EMBL" id="RLY94781.1"/>
    </source>
</evidence>
<protein>
    <submittedName>
        <fullName evidence="1">Uncharacterized protein</fullName>
    </submittedName>
</protein>
<dbReference type="EMBL" id="RDEX01000001">
    <property type="protein sequence ID" value="RLY94781.1"/>
    <property type="molecule type" value="Genomic_DNA"/>
</dbReference>
<organism evidence="1 2">
    <name type="scientific">Kocuria tytonicola</name>
    <dbReference type="NCBI Taxonomy" id="2055946"/>
    <lineage>
        <taxon>Bacteria</taxon>
        <taxon>Bacillati</taxon>
        <taxon>Actinomycetota</taxon>
        <taxon>Actinomycetes</taxon>
        <taxon>Micrococcales</taxon>
        <taxon>Micrococcaceae</taxon>
        <taxon>Kocuria</taxon>
    </lineage>
</organism>
<dbReference type="RefSeq" id="WP_121864518.1">
    <property type="nucleotide sequence ID" value="NZ_RDEX01000001.1"/>
</dbReference>